<name>Q1RU89_MEDTR</name>
<reference evidence="1" key="1">
    <citation type="submission" date="2006-03" db="EMBL/GenBank/DDBJ databases">
        <authorList>
            <person name="Lin S."/>
            <person name="Dixon R."/>
            <person name="May G."/>
            <person name="Sumner L."/>
            <person name="Gonzales B."/>
            <person name="Cook D."/>
            <person name="Kim D."/>
            <person name="Young N."/>
            <person name="Cannon S."/>
            <person name="Roe B.A."/>
        </authorList>
    </citation>
    <scope>NUCLEOTIDE SEQUENCE</scope>
</reference>
<evidence type="ECO:0000313" key="1">
    <source>
        <dbReference type="EMBL" id="ABE87593.1"/>
    </source>
</evidence>
<sequence>MISLDVIFGSFSISESTHPPKPYPAKPTSSLDGGESKCSEFGLFFLNLRINPSPPTFGIHGLSLSSWPIICQIFRLGPAN</sequence>
<proteinExistence type="predicted"/>
<gene>
    <name evidence="1" type="ORF">MtrDRAFT_AC153123g19v2</name>
</gene>
<accession>Q1RU89</accession>
<protein>
    <submittedName>
        <fullName evidence="1">Uncharacterized protein</fullName>
    </submittedName>
</protein>
<organism evidence="1">
    <name type="scientific">Medicago truncatula</name>
    <name type="common">Barrel medic</name>
    <name type="synonym">Medicago tribuloides</name>
    <dbReference type="NCBI Taxonomy" id="3880"/>
    <lineage>
        <taxon>Eukaryota</taxon>
        <taxon>Viridiplantae</taxon>
        <taxon>Streptophyta</taxon>
        <taxon>Embryophyta</taxon>
        <taxon>Tracheophyta</taxon>
        <taxon>Spermatophyta</taxon>
        <taxon>Magnoliopsida</taxon>
        <taxon>eudicotyledons</taxon>
        <taxon>Gunneridae</taxon>
        <taxon>Pentapetalae</taxon>
        <taxon>rosids</taxon>
        <taxon>fabids</taxon>
        <taxon>Fabales</taxon>
        <taxon>Fabaceae</taxon>
        <taxon>Papilionoideae</taxon>
        <taxon>50 kb inversion clade</taxon>
        <taxon>NPAAA clade</taxon>
        <taxon>Hologalegina</taxon>
        <taxon>IRL clade</taxon>
        <taxon>Trifolieae</taxon>
        <taxon>Medicago</taxon>
    </lineage>
</organism>
<dbReference type="EMBL" id="AC153123">
    <property type="protein sequence ID" value="ABE87593.1"/>
    <property type="molecule type" value="Genomic_DNA"/>
</dbReference>
<dbReference type="AlphaFoldDB" id="Q1RU89"/>
<reference evidence="1" key="2">
    <citation type="submission" date="2007-04" db="EMBL/GenBank/DDBJ databases">
        <authorList>
            <consortium name="The International Medicago Genome Annotation Group"/>
        </authorList>
    </citation>
    <scope>NUCLEOTIDE SEQUENCE</scope>
</reference>